<proteinExistence type="predicted"/>
<sequence length="337" mass="36583">MEVQDIMTIESGTIALLNKSEIEQQVTTAHKFPRSIKKFRDEAMQMVTLTEKVAGECIYSLPRAGKTIEGPSARFAEVIASAWGNSRAGARVVSDQGEFVTTQGVFHDLEKNVAITYEVQRRITDSRGKRYNADMIGVTANAACSIALRNAILKGVPKAFWADMYDAARATVMGDFKTLANRRADAIKAFQSYGVTQDQICSTLGVSGTDDIGLEKLVTLRGILTAIKEGDTTPEQAFANADLPPAPPKMPQSKSAKAAEPAMAPESIPEPKTGELPLQEPKNESPLSEAQFDYLKMKLETAALSSTDIQRQFGFAMADITNANFNDVLAWIKNPAA</sequence>
<dbReference type="RefSeq" id="WP_342828119.1">
    <property type="nucleotide sequence ID" value="NZ_JBANDC010000002.1"/>
</dbReference>
<dbReference type="EMBL" id="JBANDC010000002">
    <property type="protein sequence ID" value="MEM4986296.1"/>
    <property type="molecule type" value="Genomic_DNA"/>
</dbReference>
<feature type="region of interest" description="Disordered" evidence="1">
    <location>
        <begin position="234"/>
        <end position="287"/>
    </location>
</feature>
<accession>A0ABU9PQM4</accession>
<gene>
    <name evidence="2" type="ORF">V8G57_02735</name>
</gene>
<dbReference type="Proteomes" id="UP001495910">
    <property type="component" value="Unassembled WGS sequence"/>
</dbReference>
<comment type="caution">
    <text evidence="2">The sequence shown here is derived from an EMBL/GenBank/DDBJ whole genome shotgun (WGS) entry which is preliminary data.</text>
</comment>
<reference evidence="2 3" key="1">
    <citation type="submission" date="2024-02" db="EMBL/GenBank/DDBJ databases">
        <title>Draft genome sequence of Collimonas sp. strain H4R21, an effective mineral-weathering bacterial strain isolated from the beech rhizosphere.</title>
        <authorList>
            <person name="Morin E."/>
            <person name="Uroz S."/>
            <person name="Leveau J.H.J."/>
            <person name="Kumar R."/>
            <person name="Rey M.W."/>
            <person name="Pham J."/>
        </authorList>
    </citation>
    <scope>NUCLEOTIDE SEQUENCE [LARGE SCALE GENOMIC DNA]</scope>
    <source>
        <strain evidence="2 3">H4R21</strain>
    </source>
</reference>
<keyword evidence="3" id="KW-1185">Reference proteome</keyword>
<evidence type="ECO:0000256" key="1">
    <source>
        <dbReference type="SAM" id="MobiDB-lite"/>
    </source>
</evidence>
<evidence type="ECO:0008006" key="4">
    <source>
        <dbReference type="Google" id="ProtNLM"/>
    </source>
</evidence>
<protein>
    <recommendedName>
        <fullName evidence="4">RecT family protein</fullName>
    </recommendedName>
</protein>
<name>A0ABU9PQM4_9BURK</name>
<evidence type="ECO:0000313" key="2">
    <source>
        <dbReference type="EMBL" id="MEM4986296.1"/>
    </source>
</evidence>
<organism evidence="2 3">
    <name type="scientific">Collimonas rhizosphaerae</name>
    <dbReference type="NCBI Taxonomy" id="3126357"/>
    <lineage>
        <taxon>Bacteria</taxon>
        <taxon>Pseudomonadati</taxon>
        <taxon>Pseudomonadota</taxon>
        <taxon>Betaproteobacteria</taxon>
        <taxon>Burkholderiales</taxon>
        <taxon>Oxalobacteraceae</taxon>
        <taxon>Collimonas</taxon>
    </lineage>
</organism>
<evidence type="ECO:0000313" key="3">
    <source>
        <dbReference type="Proteomes" id="UP001495910"/>
    </source>
</evidence>